<proteinExistence type="inferred from homology"/>
<feature type="domain" description="TonB-dependent receptor plug" evidence="12">
    <location>
        <begin position="62"/>
        <end position="178"/>
    </location>
</feature>
<dbReference type="Pfam" id="PF07715">
    <property type="entry name" value="Plug"/>
    <property type="match status" value="1"/>
</dbReference>
<dbReference type="EMBL" id="QYUM01000004">
    <property type="protein sequence ID" value="RJF85909.1"/>
    <property type="molecule type" value="Genomic_DNA"/>
</dbReference>
<organism evidence="13 14">
    <name type="scientific">Sphingomonas cavernae</name>
    <dbReference type="NCBI Taxonomy" id="2320861"/>
    <lineage>
        <taxon>Bacteria</taxon>
        <taxon>Pseudomonadati</taxon>
        <taxon>Pseudomonadota</taxon>
        <taxon>Alphaproteobacteria</taxon>
        <taxon>Sphingomonadales</taxon>
        <taxon>Sphingomonadaceae</taxon>
        <taxon>Sphingomonas</taxon>
    </lineage>
</organism>
<protein>
    <submittedName>
        <fullName evidence="13">TonB-dependent receptor</fullName>
    </submittedName>
</protein>
<dbReference type="PANTHER" id="PTHR47234">
    <property type="match status" value="1"/>
</dbReference>
<dbReference type="InterPro" id="IPR012910">
    <property type="entry name" value="Plug_dom"/>
</dbReference>
<evidence type="ECO:0000259" key="11">
    <source>
        <dbReference type="Pfam" id="PF00593"/>
    </source>
</evidence>
<keyword evidence="2 8" id="KW-0813">Transport</keyword>
<feature type="chain" id="PRO_5018985281" evidence="10">
    <location>
        <begin position="30"/>
        <end position="973"/>
    </location>
</feature>
<evidence type="ECO:0000256" key="9">
    <source>
        <dbReference type="RuleBase" id="RU003357"/>
    </source>
</evidence>
<dbReference type="GO" id="GO:0009279">
    <property type="term" value="C:cell outer membrane"/>
    <property type="evidence" value="ECO:0007669"/>
    <property type="project" value="UniProtKB-SubCell"/>
</dbReference>
<evidence type="ECO:0000256" key="8">
    <source>
        <dbReference type="PROSITE-ProRule" id="PRU01360"/>
    </source>
</evidence>
<dbReference type="RefSeq" id="WP_119765116.1">
    <property type="nucleotide sequence ID" value="NZ_QYUM01000004.1"/>
</dbReference>
<dbReference type="PROSITE" id="PS52016">
    <property type="entry name" value="TONB_DEPENDENT_REC_3"/>
    <property type="match status" value="1"/>
</dbReference>
<evidence type="ECO:0000313" key="13">
    <source>
        <dbReference type="EMBL" id="RJF85909.1"/>
    </source>
</evidence>
<evidence type="ECO:0000313" key="14">
    <source>
        <dbReference type="Proteomes" id="UP000286100"/>
    </source>
</evidence>
<comment type="similarity">
    <text evidence="8 9">Belongs to the TonB-dependent receptor family.</text>
</comment>
<evidence type="ECO:0000256" key="1">
    <source>
        <dbReference type="ARBA" id="ARBA00004571"/>
    </source>
</evidence>
<dbReference type="InterPro" id="IPR039426">
    <property type="entry name" value="TonB-dep_rcpt-like"/>
</dbReference>
<dbReference type="PANTHER" id="PTHR47234:SF2">
    <property type="entry name" value="TONB-DEPENDENT RECEPTOR"/>
    <property type="match status" value="1"/>
</dbReference>
<evidence type="ECO:0000256" key="10">
    <source>
        <dbReference type="SAM" id="SignalP"/>
    </source>
</evidence>
<sequence length="973" mass="104317">MARFTKYARFYAGVAPLALGLMSAVPAAAQDAAAVPAGEAADASADEAIIVTGSRIARSNLDNSVPTLVVGADRLEQQGFENIADIANSLPQFAPSFGNGRASSSFSGSAASGLNLTNLRNLSALRSVVLINGRRVPGGTPLSTSVDFNTLPTANIERLEVITGGASAIYGADAVAGVVNIITKSNFRGLEVGVSYGIAEETYNKNPSAYVMFGGDMGDGGHFLFTTQYTYEGLVSCADAYVCNTDIRYNNPAEGPVRAPGTGITGAPPLSGVGLGGNFFLGTTNFTRDLQTGALRRFDIARDGFNRNPERTLAIPTKRLTFAAEVEYPISDSIDAFAEFNYGRSSTNAPIEAIAFQTTSNVVGGGPGVPGLPITIPVNNPFFLAATTPAQRALLTPTQIANGINWSQRFSEFGRRGATNERNTVRALVGLKGDFELGSRNWNWEASYVYGRTELESITDGLVGTDRLYHGLRVEADPARPGQFRCIDAGARAQGCVPVNPFAPYTQAQIDYLTLKAGQNGISTLHDFSAYVSGTLFDLPAGAVSLAAGVEYRTFSGFQDVDEVISLGLTTSNQIGDTEFVKSKTREAYAELIVPVLRDAPFAHDLSLEGAFRLSDPGRGSSYETWKLGGTWEPVEGLRFRAIRAKAVRAPTPGELGGIGQTFGNVQDPCTIINRNANATRAANCLTDGVPADYNPPLLVLQGVGGTIGGNPDLEPEEAKTWTYGLVFTPTFLPGFSLTVDRFEIEIDGFINTVGRQNKVNLCYDTTDRQFCNDIVRGFRPEVNGNFALTAINDQLLNVNTFVVKGIDVEASYSFDPGISLGPDPSQLTVQLLSTIYDKAEQTEPTGEVTKLDGYAGGDTTTQGFLRWQATGNVMFRSNGFGMNYTLRYIPKTKASPFISDQFPKISDAAYHNIRLSYDVTDQAQLYFGVNNLFDRKPPIFPDNSTGSQAQTTIAGFYDVFGRSYFVGTKLNF</sequence>
<dbReference type="InterPro" id="IPR000531">
    <property type="entry name" value="Beta-barrel_TonB"/>
</dbReference>
<comment type="subcellular location">
    <subcellularLocation>
        <location evidence="1 8">Cell outer membrane</location>
        <topology evidence="1 8">Multi-pass membrane protein</topology>
    </subcellularLocation>
</comment>
<dbReference type="AlphaFoldDB" id="A0A418W7D0"/>
<keyword evidence="13" id="KW-0675">Receptor</keyword>
<keyword evidence="4 8" id="KW-0812">Transmembrane</keyword>
<dbReference type="Proteomes" id="UP000286100">
    <property type="component" value="Unassembled WGS sequence"/>
</dbReference>
<comment type="caution">
    <text evidence="13">The sequence shown here is derived from an EMBL/GenBank/DDBJ whole genome shotgun (WGS) entry which is preliminary data.</text>
</comment>
<keyword evidence="7 8" id="KW-0998">Cell outer membrane</keyword>
<keyword evidence="14" id="KW-1185">Reference proteome</keyword>
<evidence type="ECO:0000256" key="2">
    <source>
        <dbReference type="ARBA" id="ARBA00022448"/>
    </source>
</evidence>
<dbReference type="Gene3D" id="2.40.170.20">
    <property type="entry name" value="TonB-dependent receptor, beta-barrel domain"/>
    <property type="match status" value="1"/>
</dbReference>
<dbReference type="Pfam" id="PF00593">
    <property type="entry name" value="TonB_dep_Rec_b-barrel"/>
    <property type="match status" value="1"/>
</dbReference>
<keyword evidence="6 8" id="KW-0472">Membrane</keyword>
<dbReference type="Gene3D" id="2.170.130.10">
    <property type="entry name" value="TonB-dependent receptor, plug domain"/>
    <property type="match status" value="1"/>
</dbReference>
<feature type="domain" description="TonB-dependent receptor-like beta-barrel" evidence="11">
    <location>
        <begin position="402"/>
        <end position="933"/>
    </location>
</feature>
<dbReference type="InterPro" id="IPR037066">
    <property type="entry name" value="Plug_dom_sf"/>
</dbReference>
<evidence type="ECO:0000259" key="12">
    <source>
        <dbReference type="Pfam" id="PF07715"/>
    </source>
</evidence>
<gene>
    <name evidence="13" type="ORF">D3876_18840</name>
</gene>
<name>A0A418W7D0_9SPHN</name>
<evidence type="ECO:0000256" key="3">
    <source>
        <dbReference type="ARBA" id="ARBA00022452"/>
    </source>
</evidence>
<evidence type="ECO:0000256" key="4">
    <source>
        <dbReference type="ARBA" id="ARBA00022692"/>
    </source>
</evidence>
<evidence type="ECO:0000256" key="5">
    <source>
        <dbReference type="ARBA" id="ARBA00023077"/>
    </source>
</evidence>
<evidence type="ECO:0000256" key="6">
    <source>
        <dbReference type="ARBA" id="ARBA00023136"/>
    </source>
</evidence>
<dbReference type="SUPFAM" id="SSF56935">
    <property type="entry name" value="Porins"/>
    <property type="match status" value="1"/>
</dbReference>
<dbReference type="InterPro" id="IPR036942">
    <property type="entry name" value="Beta-barrel_TonB_sf"/>
</dbReference>
<dbReference type="OrthoDB" id="7051241at2"/>
<accession>A0A418W7D0</accession>
<reference evidence="13 14" key="1">
    <citation type="submission" date="2018-09" db="EMBL/GenBank/DDBJ databases">
        <authorList>
            <person name="Zhu H."/>
        </authorList>
    </citation>
    <scope>NUCLEOTIDE SEQUENCE [LARGE SCALE GENOMIC DNA]</scope>
    <source>
        <strain evidence="13 14">K2R01-6</strain>
    </source>
</reference>
<keyword evidence="10" id="KW-0732">Signal</keyword>
<keyword evidence="5 9" id="KW-0798">TonB box</keyword>
<keyword evidence="3 8" id="KW-1134">Transmembrane beta strand</keyword>
<evidence type="ECO:0000256" key="7">
    <source>
        <dbReference type="ARBA" id="ARBA00023237"/>
    </source>
</evidence>
<feature type="signal peptide" evidence="10">
    <location>
        <begin position="1"/>
        <end position="29"/>
    </location>
</feature>